<feature type="compositionally biased region" description="Acidic residues" evidence="6">
    <location>
        <begin position="450"/>
        <end position="459"/>
    </location>
</feature>
<evidence type="ECO:0000313" key="9">
    <source>
        <dbReference type="Proteomes" id="UP000316095"/>
    </source>
</evidence>
<keyword evidence="9" id="KW-1185">Reference proteome</keyword>
<comment type="caution">
    <text evidence="8">The sequence shown here is derived from an EMBL/GenBank/DDBJ whole genome shotgun (WGS) entry which is preliminary data.</text>
</comment>
<evidence type="ECO:0000256" key="3">
    <source>
        <dbReference type="ARBA" id="ARBA00022741"/>
    </source>
</evidence>
<dbReference type="CDD" id="cd14014">
    <property type="entry name" value="STKc_PknB_like"/>
    <property type="match status" value="1"/>
</dbReference>
<feature type="compositionally biased region" description="Basic and acidic residues" evidence="6">
    <location>
        <begin position="311"/>
        <end position="325"/>
    </location>
</feature>
<feature type="domain" description="Protein kinase" evidence="7">
    <location>
        <begin position="16"/>
        <end position="277"/>
    </location>
</feature>
<dbReference type="OrthoDB" id="6111975at2"/>
<dbReference type="InterPro" id="IPR000719">
    <property type="entry name" value="Prot_kinase_dom"/>
</dbReference>
<keyword evidence="1" id="KW-0723">Serine/threonine-protein kinase</keyword>
<dbReference type="SMART" id="SM00220">
    <property type="entry name" value="S_TKc"/>
    <property type="match status" value="1"/>
</dbReference>
<name>A0A5C5XFM7_9PLAN</name>
<dbReference type="GO" id="GO:0004674">
    <property type="term" value="F:protein serine/threonine kinase activity"/>
    <property type="evidence" value="ECO:0007669"/>
    <property type="project" value="UniProtKB-KW"/>
</dbReference>
<dbReference type="PROSITE" id="PS50011">
    <property type="entry name" value="PROTEIN_KINASE_DOM"/>
    <property type="match status" value="1"/>
</dbReference>
<feature type="compositionally biased region" description="Low complexity" evidence="6">
    <location>
        <begin position="351"/>
        <end position="361"/>
    </location>
</feature>
<keyword evidence="4 8" id="KW-0418">Kinase</keyword>
<evidence type="ECO:0000256" key="2">
    <source>
        <dbReference type="ARBA" id="ARBA00022679"/>
    </source>
</evidence>
<dbReference type="PANTHER" id="PTHR24345:SF0">
    <property type="entry name" value="CELL CYCLE SERINE_THREONINE-PROTEIN KINASE CDC5_MSD2"/>
    <property type="match status" value="1"/>
</dbReference>
<dbReference type="Gene3D" id="1.10.510.10">
    <property type="entry name" value="Transferase(Phosphotransferase) domain 1"/>
    <property type="match status" value="1"/>
</dbReference>
<evidence type="ECO:0000256" key="4">
    <source>
        <dbReference type="ARBA" id="ARBA00022777"/>
    </source>
</evidence>
<dbReference type="Gene3D" id="3.30.200.20">
    <property type="entry name" value="Phosphorylase Kinase, domain 1"/>
    <property type="match status" value="1"/>
</dbReference>
<gene>
    <name evidence="8" type="primary">pknB_5</name>
    <name evidence="8" type="ORF">Pan54_19660</name>
</gene>
<proteinExistence type="predicted"/>
<dbReference type="Proteomes" id="UP000316095">
    <property type="component" value="Unassembled WGS sequence"/>
</dbReference>
<evidence type="ECO:0000256" key="6">
    <source>
        <dbReference type="SAM" id="MobiDB-lite"/>
    </source>
</evidence>
<evidence type="ECO:0000256" key="1">
    <source>
        <dbReference type="ARBA" id="ARBA00022527"/>
    </source>
</evidence>
<keyword evidence="5" id="KW-0067">ATP-binding</keyword>
<dbReference type="SUPFAM" id="SSF56112">
    <property type="entry name" value="Protein kinase-like (PK-like)"/>
    <property type="match status" value="1"/>
</dbReference>
<keyword evidence="2 8" id="KW-0808">Transferase</keyword>
<organism evidence="8 9">
    <name type="scientific">Rubinisphaera italica</name>
    <dbReference type="NCBI Taxonomy" id="2527969"/>
    <lineage>
        <taxon>Bacteria</taxon>
        <taxon>Pseudomonadati</taxon>
        <taxon>Planctomycetota</taxon>
        <taxon>Planctomycetia</taxon>
        <taxon>Planctomycetales</taxon>
        <taxon>Planctomycetaceae</taxon>
        <taxon>Rubinisphaera</taxon>
    </lineage>
</organism>
<dbReference type="Pfam" id="PF00069">
    <property type="entry name" value="Pkinase"/>
    <property type="match status" value="1"/>
</dbReference>
<evidence type="ECO:0000256" key="5">
    <source>
        <dbReference type="ARBA" id="ARBA00022840"/>
    </source>
</evidence>
<dbReference type="InterPro" id="IPR011009">
    <property type="entry name" value="Kinase-like_dom_sf"/>
</dbReference>
<reference evidence="8 9" key="1">
    <citation type="submission" date="2019-02" db="EMBL/GenBank/DDBJ databases">
        <title>Deep-cultivation of Planctomycetes and their phenomic and genomic characterization uncovers novel biology.</title>
        <authorList>
            <person name="Wiegand S."/>
            <person name="Jogler M."/>
            <person name="Boedeker C."/>
            <person name="Pinto D."/>
            <person name="Vollmers J."/>
            <person name="Rivas-Marin E."/>
            <person name="Kohn T."/>
            <person name="Peeters S.H."/>
            <person name="Heuer A."/>
            <person name="Rast P."/>
            <person name="Oberbeckmann S."/>
            <person name="Bunk B."/>
            <person name="Jeske O."/>
            <person name="Meyerdierks A."/>
            <person name="Storesund J.E."/>
            <person name="Kallscheuer N."/>
            <person name="Luecker S."/>
            <person name="Lage O.M."/>
            <person name="Pohl T."/>
            <person name="Merkel B.J."/>
            <person name="Hornburger P."/>
            <person name="Mueller R.-W."/>
            <person name="Bruemmer F."/>
            <person name="Labrenz M."/>
            <person name="Spormann A.M."/>
            <person name="Op Den Camp H."/>
            <person name="Overmann J."/>
            <person name="Amann R."/>
            <person name="Jetten M.S.M."/>
            <person name="Mascher T."/>
            <person name="Medema M.H."/>
            <person name="Devos D.P."/>
            <person name="Kaster A.-K."/>
            <person name="Ovreas L."/>
            <person name="Rohde M."/>
            <person name="Galperin M.Y."/>
            <person name="Jogler C."/>
        </authorList>
    </citation>
    <scope>NUCLEOTIDE SEQUENCE [LARGE SCALE GENOMIC DNA]</scope>
    <source>
        <strain evidence="8 9">Pan54</strain>
    </source>
</reference>
<evidence type="ECO:0000313" key="8">
    <source>
        <dbReference type="EMBL" id="TWT61231.1"/>
    </source>
</evidence>
<dbReference type="PANTHER" id="PTHR24345">
    <property type="entry name" value="SERINE/THREONINE-PROTEIN KINASE PLK"/>
    <property type="match status" value="1"/>
</dbReference>
<feature type="compositionally biased region" description="Low complexity" evidence="6">
    <location>
        <begin position="369"/>
        <end position="416"/>
    </location>
</feature>
<feature type="region of interest" description="Disordered" evidence="6">
    <location>
        <begin position="300"/>
        <end position="459"/>
    </location>
</feature>
<dbReference type="EMBL" id="SJPG01000001">
    <property type="protein sequence ID" value="TWT61231.1"/>
    <property type="molecule type" value="Genomic_DNA"/>
</dbReference>
<evidence type="ECO:0000259" key="7">
    <source>
        <dbReference type="PROSITE" id="PS50011"/>
    </source>
</evidence>
<protein>
    <submittedName>
        <fullName evidence="8">Serine/threonine-protein kinase PknB</fullName>
        <ecNumber evidence="8">2.7.11.1</ecNumber>
    </submittedName>
</protein>
<accession>A0A5C5XFM7</accession>
<dbReference type="AlphaFoldDB" id="A0A5C5XFM7"/>
<sequence length="459" mass="51263">MAEGYIVSEEHLIDNYRLVNCLATGSCSQIWEVNDQETGERFAMKLLLEEAFKNAEMKATLKREYKIAAGLDHPNIIQVFGHVQTKKHAYMIMEHFGGPNLKQIIRGDILVIHMRLRKLVECLLMGLSHVHEKGWLHRDVKPDNIMMTKATDVRLIDFSLSSKAPSGLSKMLGGKSKSIQGTRTYIAPEIVRRKLPSAQSDLYSFGVSLYECLTGRPPFMGTSPNDLLIKHIQEPPAIPSAFNENVSPEMDKFVLRLLAKKPENRPDSASEALSEFRSVKMFNEDPEAYSTAKITKAKAELDDSVASTLDSRSDAERQQRIRDGLEVAPTPKKQPPAPAKKPEPEKKKAPQRPQQPANQPQMQPPPGWMPGQQMPGQYAPQPGQQMPGYYPQYPNQPMPGQQAPPQGQPNQQQQPPQQRPPQPKPPAPNSPPAKKPAPPAKPQVNPDDLPFADELPDFK</sequence>
<dbReference type="EC" id="2.7.11.1" evidence="8"/>
<keyword evidence="3" id="KW-0547">Nucleotide-binding</keyword>
<dbReference type="GO" id="GO:0005524">
    <property type="term" value="F:ATP binding"/>
    <property type="evidence" value="ECO:0007669"/>
    <property type="project" value="UniProtKB-KW"/>
</dbReference>
<feature type="compositionally biased region" description="Pro residues" evidence="6">
    <location>
        <begin position="417"/>
        <end position="441"/>
    </location>
</feature>